<name>M7T813_EUTLA</name>
<evidence type="ECO:0000256" key="4">
    <source>
        <dbReference type="ARBA" id="ARBA00023136"/>
    </source>
</evidence>
<protein>
    <recommendedName>
        <fullName evidence="6">MARVEL domain-containing protein</fullName>
    </recommendedName>
</protein>
<evidence type="ECO:0000313" key="7">
    <source>
        <dbReference type="EMBL" id="EMR65956.1"/>
    </source>
</evidence>
<keyword evidence="3 5" id="KW-1133">Transmembrane helix</keyword>
<keyword evidence="4 5" id="KW-0472">Membrane</keyword>
<feature type="transmembrane region" description="Helical" evidence="5">
    <location>
        <begin position="75"/>
        <end position="98"/>
    </location>
</feature>
<evidence type="ECO:0000256" key="2">
    <source>
        <dbReference type="ARBA" id="ARBA00022692"/>
    </source>
</evidence>
<keyword evidence="2 5" id="KW-0812">Transmembrane</keyword>
<accession>M7T813</accession>
<dbReference type="Proteomes" id="UP000012174">
    <property type="component" value="Unassembled WGS sequence"/>
</dbReference>
<evidence type="ECO:0000256" key="5">
    <source>
        <dbReference type="SAM" id="Phobius"/>
    </source>
</evidence>
<evidence type="ECO:0000259" key="6">
    <source>
        <dbReference type="PROSITE" id="PS51225"/>
    </source>
</evidence>
<dbReference type="OMA" id="ITTIFWF"/>
<dbReference type="Pfam" id="PF01284">
    <property type="entry name" value="MARVEL"/>
    <property type="match status" value="1"/>
</dbReference>
<keyword evidence="8" id="KW-1185">Reference proteome</keyword>
<dbReference type="HOGENOM" id="CLU_109915_3_1_1"/>
<evidence type="ECO:0000256" key="3">
    <source>
        <dbReference type="ARBA" id="ARBA00022989"/>
    </source>
</evidence>
<reference evidence="8" key="1">
    <citation type="journal article" date="2013" name="Genome Announc.">
        <title>Draft genome sequence of the grapevine dieback fungus Eutypa lata UCR-EL1.</title>
        <authorList>
            <person name="Blanco-Ulate B."/>
            <person name="Rolshausen P.E."/>
            <person name="Cantu D."/>
        </authorList>
    </citation>
    <scope>NUCLEOTIDE SEQUENCE [LARGE SCALE GENOMIC DNA]</scope>
    <source>
        <strain evidence="8">UCR-EL1</strain>
    </source>
</reference>
<evidence type="ECO:0000256" key="1">
    <source>
        <dbReference type="ARBA" id="ARBA00004141"/>
    </source>
</evidence>
<dbReference type="EMBL" id="KB706750">
    <property type="protein sequence ID" value="EMR65956.1"/>
    <property type="molecule type" value="Genomic_DNA"/>
</dbReference>
<gene>
    <name evidence="7" type="ORF">UCREL1_7074</name>
</gene>
<dbReference type="GO" id="GO:0016020">
    <property type="term" value="C:membrane"/>
    <property type="evidence" value="ECO:0007669"/>
    <property type="project" value="UniProtKB-SubCell"/>
</dbReference>
<comment type="subcellular location">
    <subcellularLocation>
        <location evidence="1">Membrane</location>
        <topology evidence="1">Multi-pass membrane protein</topology>
    </subcellularLocation>
</comment>
<dbReference type="STRING" id="1287681.M7T813"/>
<dbReference type="PROSITE" id="PS51225">
    <property type="entry name" value="MARVEL"/>
    <property type="match status" value="1"/>
</dbReference>
<feature type="transmembrane region" description="Helical" evidence="5">
    <location>
        <begin position="46"/>
        <end position="68"/>
    </location>
</feature>
<sequence length="147" mass="15561">MTAFALTYVSIAHIVAVVFAIIELGLTAYIANTTRSAFFSFPRVNFMIFNSVWTLLVLIYVAVTPLYLANLHHKLAATVVTTVTAIFWFAGSIALAVISGGGVTAAAVAFGFFLWVIFTGLAALDLLETRRGTTSSVKTGPAANPGV</sequence>
<feature type="domain" description="MARVEL" evidence="6">
    <location>
        <begin position="4"/>
        <end position="130"/>
    </location>
</feature>
<feature type="transmembrane region" description="Helical" evidence="5">
    <location>
        <begin position="7"/>
        <end position="31"/>
    </location>
</feature>
<dbReference type="InterPro" id="IPR008253">
    <property type="entry name" value="Marvel"/>
</dbReference>
<organism evidence="7 8">
    <name type="scientific">Eutypa lata (strain UCR-EL1)</name>
    <name type="common">Grapevine dieback disease fungus</name>
    <name type="synonym">Eutypa armeniacae</name>
    <dbReference type="NCBI Taxonomy" id="1287681"/>
    <lineage>
        <taxon>Eukaryota</taxon>
        <taxon>Fungi</taxon>
        <taxon>Dikarya</taxon>
        <taxon>Ascomycota</taxon>
        <taxon>Pezizomycotina</taxon>
        <taxon>Sordariomycetes</taxon>
        <taxon>Xylariomycetidae</taxon>
        <taxon>Xylariales</taxon>
        <taxon>Diatrypaceae</taxon>
        <taxon>Eutypa</taxon>
    </lineage>
</organism>
<feature type="transmembrane region" description="Helical" evidence="5">
    <location>
        <begin position="104"/>
        <end position="127"/>
    </location>
</feature>
<dbReference type="AlphaFoldDB" id="M7T813"/>
<dbReference type="KEGG" id="ela:UCREL1_7074"/>
<dbReference type="PANTHER" id="PTHR37451">
    <property type="entry name" value="MARVEL DOMAIN"/>
    <property type="match status" value="1"/>
</dbReference>
<dbReference type="eggNOG" id="ENOG502S522">
    <property type="taxonomic scope" value="Eukaryota"/>
</dbReference>
<proteinExistence type="predicted"/>
<dbReference type="PANTHER" id="PTHR37451:SF1">
    <property type="entry name" value="MARVEL DOMAIN-CONTAINING PROTEIN"/>
    <property type="match status" value="1"/>
</dbReference>
<evidence type="ECO:0000313" key="8">
    <source>
        <dbReference type="Proteomes" id="UP000012174"/>
    </source>
</evidence>
<dbReference type="OrthoDB" id="2117453at2759"/>